<evidence type="ECO:0000313" key="5">
    <source>
        <dbReference type="EMBL" id="WXB14239.1"/>
    </source>
</evidence>
<dbReference type="PROSITE" id="PS51257">
    <property type="entry name" value="PROKAR_LIPOPROTEIN"/>
    <property type="match status" value="1"/>
</dbReference>
<dbReference type="SUPFAM" id="SSF69318">
    <property type="entry name" value="Integrin alpha N-terminal domain"/>
    <property type="match status" value="1"/>
</dbReference>
<feature type="region of interest" description="Disordered" evidence="2">
    <location>
        <begin position="174"/>
        <end position="193"/>
    </location>
</feature>
<evidence type="ECO:0000256" key="3">
    <source>
        <dbReference type="SAM" id="SignalP"/>
    </source>
</evidence>
<accession>A0ABZ2LTK8</accession>
<evidence type="ECO:0000259" key="4">
    <source>
        <dbReference type="SMART" id="SM00235"/>
    </source>
</evidence>
<proteinExistence type="predicted"/>
<evidence type="ECO:0000313" key="6">
    <source>
        <dbReference type="Proteomes" id="UP001370348"/>
    </source>
</evidence>
<protein>
    <submittedName>
        <fullName evidence="5">FG-GAP-like repeat-containing protein</fullName>
    </submittedName>
</protein>
<dbReference type="InterPro" id="IPR001506">
    <property type="entry name" value="Peptidase_M12A"/>
</dbReference>
<dbReference type="InterPro" id="IPR006026">
    <property type="entry name" value="Peptidase_Metallo"/>
</dbReference>
<feature type="domain" description="Peptidase metallopeptidase" evidence="4">
    <location>
        <begin position="44"/>
        <end position="200"/>
    </location>
</feature>
<feature type="compositionally biased region" description="Basic and acidic residues" evidence="2">
    <location>
        <begin position="176"/>
        <end position="187"/>
    </location>
</feature>
<feature type="chain" id="PRO_5045703010" evidence="3">
    <location>
        <begin position="21"/>
        <end position="576"/>
    </location>
</feature>
<dbReference type="InterPro" id="IPR024079">
    <property type="entry name" value="MetalloPept_cat_dom_sf"/>
</dbReference>
<dbReference type="Pfam" id="PF13517">
    <property type="entry name" value="FG-GAP_3"/>
    <property type="match status" value="2"/>
</dbReference>
<dbReference type="Proteomes" id="UP001370348">
    <property type="component" value="Chromosome"/>
</dbReference>
<dbReference type="Gene3D" id="2.40.128.340">
    <property type="match status" value="1"/>
</dbReference>
<dbReference type="SMART" id="SM00235">
    <property type="entry name" value="ZnMc"/>
    <property type="match status" value="1"/>
</dbReference>
<dbReference type="Gene3D" id="1.10.10.1280">
    <property type="entry name" value="Alpha-helical porin B/porin C"/>
    <property type="match status" value="2"/>
</dbReference>
<evidence type="ECO:0000256" key="2">
    <source>
        <dbReference type="SAM" id="MobiDB-lite"/>
    </source>
</evidence>
<dbReference type="SUPFAM" id="SSF55486">
    <property type="entry name" value="Metalloproteases ('zincins'), catalytic domain"/>
    <property type="match status" value="1"/>
</dbReference>
<dbReference type="PANTHER" id="PTHR46580">
    <property type="entry name" value="SENSOR KINASE-RELATED"/>
    <property type="match status" value="1"/>
</dbReference>
<gene>
    <name evidence="5" type="ORF">LZC94_41245</name>
</gene>
<feature type="signal peptide" evidence="3">
    <location>
        <begin position="1"/>
        <end position="20"/>
    </location>
</feature>
<name>A0ABZ2LTK8_9BACT</name>
<dbReference type="EMBL" id="CP089984">
    <property type="protein sequence ID" value="WXB14239.1"/>
    <property type="molecule type" value="Genomic_DNA"/>
</dbReference>
<keyword evidence="1 3" id="KW-0732">Signal</keyword>
<sequence length="576" mass="62203">MLRNVYVSMMAIVVAGTATACGAHDEISSTEAVGKLSDELYYLSSSIWPSADVAVCWETAGNDAQKQLVRDAVESTWAAASRLRFTGWGVCASNARGIRIQTVDGWPATGGLGTQIDGLQNGMLLNFWYNFWATDEHGNRYQPFASCQNGSGGGREDCIRSIAVHEFGHALGFSHEQNRPDTDRTTCRDAPQGTNGDTTIGVWDARSVMNYCNTTWNNAGYLSAVDSIGVAQLYGLPPAASIKSACRSAPPTATSTRVRSDLAAAWANGNTTSVAVYPSTGSKFNGWYQGLTEGGWDNRSKYAAGDFNADGLTDIATIWTEGGNSTIAVRLSTGTRFTHSTWLQTNRVFLDAGEWLPGDFNGDGRVDLAVAWNDHGRTSVGVFLSTGTRFGAYQAWSTKQGGWNDSYKWTVGDFNKDGRADLATVWSLGGQNAIAIRRSTGSSFVEQPTVPNMGGWMDSTRWLAGDFNGDGYTDLAAVWNEGGTARVAVYPSTGATFNGWAQWDYSGGGWIDAANWTAGDFDGDGKWDVAAIWNYGQQNVLTVRKSNGSSFVQQEWLYPAGGWMDSTRWCAGKFAR</sequence>
<reference evidence="5 6" key="1">
    <citation type="submission" date="2021-12" db="EMBL/GenBank/DDBJ databases">
        <title>Discovery of the Pendulisporaceae a myxobacterial family with distinct sporulation behavior and unique specialized metabolism.</title>
        <authorList>
            <person name="Garcia R."/>
            <person name="Popoff A."/>
            <person name="Bader C.D."/>
            <person name="Loehr J."/>
            <person name="Walesch S."/>
            <person name="Walt C."/>
            <person name="Boldt J."/>
            <person name="Bunk B."/>
            <person name="Haeckl F.J.F.P.J."/>
            <person name="Gunesch A.P."/>
            <person name="Birkelbach J."/>
            <person name="Nuebel U."/>
            <person name="Pietschmann T."/>
            <person name="Bach T."/>
            <person name="Mueller R."/>
        </authorList>
    </citation>
    <scope>NUCLEOTIDE SEQUENCE [LARGE SCALE GENOMIC DNA]</scope>
    <source>
        <strain evidence="5 6">MSr11954</strain>
    </source>
</reference>
<dbReference type="InterPro" id="IPR028994">
    <property type="entry name" value="Integrin_alpha_N"/>
</dbReference>
<organism evidence="5 6">
    <name type="scientific">Pendulispora albinea</name>
    <dbReference type="NCBI Taxonomy" id="2741071"/>
    <lineage>
        <taxon>Bacteria</taxon>
        <taxon>Pseudomonadati</taxon>
        <taxon>Myxococcota</taxon>
        <taxon>Myxococcia</taxon>
        <taxon>Myxococcales</taxon>
        <taxon>Sorangiineae</taxon>
        <taxon>Pendulisporaceae</taxon>
        <taxon>Pendulispora</taxon>
    </lineage>
</organism>
<dbReference type="PANTHER" id="PTHR46580:SF2">
    <property type="entry name" value="MAM DOMAIN-CONTAINING PROTEIN"/>
    <property type="match status" value="1"/>
</dbReference>
<dbReference type="Pfam" id="PF01400">
    <property type="entry name" value="Astacin"/>
    <property type="match status" value="1"/>
</dbReference>
<dbReference type="RefSeq" id="WP_394823859.1">
    <property type="nucleotide sequence ID" value="NZ_CP089984.1"/>
</dbReference>
<evidence type="ECO:0000256" key="1">
    <source>
        <dbReference type="ARBA" id="ARBA00022729"/>
    </source>
</evidence>
<dbReference type="InterPro" id="IPR041910">
    <property type="entry name" value="Alpha_h_PorB/PorC"/>
</dbReference>
<keyword evidence="6" id="KW-1185">Reference proteome</keyword>
<dbReference type="InterPro" id="IPR013517">
    <property type="entry name" value="FG-GAP"/>
</dbReference>
<dbReference type="Gene3D" id="3.40.390.10">
    <property type="entry name" value="Collagenase (Catalytic Domain)"/>
    <property type="match status" value="1"/>
</dbReference>